<dbReference type="SUPFAM" id="SSF54373">
    <property type="entry name" value="FAD-linked reductases, C-terminal domain"/>
    <property type="match status" value="1"/>
</dbReference>
<comment type="similarity">
    <text evidence="2 5">Belongs to the flavin monoamine oxidase family.</text>
</comment>
<evidence type="ECO:0000256" key="3">
    <source>
        <dbReference type="ARBA" id="ARBA00023002"/>
    </source>
</evidence>
<protein>
    <recommendedName>
        <fullName evidence="5">Amine oxidase</fullName>
        <ecNumber evidence="5">1.4.3.-</ecNumber>
    </recommendedName>
</protein>
<gene>
    <name evidence="8" type="ORF">Ctob_002782</name>
</gene>
<keyword evidence="3 5" id="KW-0560">Oxidoreductase</keyword>
<feature type="coiled-coil region" evidence="6">
    <location>
        <begin position="130"/>
        <end position="157"/>
    </location>
</feature>
<keyword evidence="5" id="KW-0285">Flavoprotein</keyword>
<dbReference type="PANTHER" id="PTHR10742:SF386">
    <property type="entry name" value="LYSINE-SPECIFIC HISTONE DEMETHYLASE 1A"/>
    <property type="match status" value="1"/>
</dbReference>
<keyword evidence="6" id="KW-0175">Coiled coil</keyword>
<evidence type="ECO:0000259" key="7">
    <source>
        <dbReference type="Pfam" id="PF01593"/>
    </source>
</evidence>
<feature type="binding site" evidence="4">
    <location>
        <position position="371"/>
    </location>
    <ligand>
        <name>substrate</name>
    </ligand>
</feature>
<evidence type="ECO:0000313" key="9">
    <source>
        <dbReference type="Proteomes" id="UP000037460"/>
    </source>
</evidence>
<dbReference type="PANTHER" id="PTHR10742">
    <property type="entry name" value="FLAVIN MONOAMINE OXIDASE"/>
    <property type="match status" value="1"/>
</dbReference>
<dbReference type="AlphaFoldDB" id="A0A0M0JN91"/>
<evidence type="ECO:0000256" key="4">
    <source>
        <dbReference type="PIRSR" id="PIRSR601613-1"/>
    </source>
</evidence>
<name>A0A0M0JN91_9EUKA</name>
<dbReference type="Gene3D" id="3.90.660.10">
    <property type="match status" value="1"/>
</dbReference>
<proteinExistence type="inferred from homology"/>
<evidence type="ECO:0000256" key="6">
    <source>
        <dbReference type="SAM" id="Coils"/>
    </source>
</evidence>
<feature type="binding site" evidence="4">
    <location>
        <begin position="45"/>
        <end position="46"/>
    </location>
    <ligand>
        <name>FAD</name>
        <dbReference type="ChEBI" id="CHEBI:57692"/>
    </ligand>
</feature>
<evidence type="ECO:0000256" key="5">
    <source>
        <dbReference type="RuleBase" id="RU362067"/>
    </source>
</evidence>
<feature type="binding site" evidence="4">
    <location>
        <position position="18"/>
    </location>
    <ligand>
        <name>FAD</name>
        <dbReference type="ChEBI" id="CHEBI:57692"/>
    </ligand>
</feature>
<dbReference type="Gene3D" id="3.50.50.60">
    <property type="entry name" value="FAD/NAD(P)-binding domain"/>
    <property type="match status" value="1"/>
</dbReference>
<dbReference type="Proteomes" id="UP000037460">
    <property type="component" value="Unassembled WGS sequence"/>
</dbReference>
<comment type="cofactor">
    <cofactor evidence="1 5">
        <name>FAD</name>
        <dbReference type="ChEBI" id="CHEBI:57692"/>
    </cofactor>
</comment>
<evidence type="ECO:0000256" key="1">
    <source>
        <dbReference type="ARBA" id="ARBA00001974"/>
    </source>
</evidence>
<dbReference type="GO" id="GO:0006598">
    <property type="term" value="P:polyamine catabolic process"/>
    <property type="evidence" value="ECO:0007669"/>
    <property type="project" value="TreeGrafter"/>
</dbReference>
<sequence>MASGARAVRVVVIGAGTSGLAAARTLVDTWDSSKNGGPLELTVLEARNRIGGRTWTLVSEAPAAWNAADALGAPTDMGASWIHGSCPEHPITKIAKALGQTEGGGLVQTDDDSSEVVLCDTGKTPDDDKFDAYESMLEQAQEKAEDAETDKSIWQMLSGRSESGQTRDSALFQYHLATGAEFNTAGPASQLSAWSGFDDEEYEGSEVVWAKGYKTMYEALQSGAVKLNDGSNKVKVTAVAPGSRKPLAVQYGKRIREVAYDESGVKLTNADDGLVYQADYAIITIPLGVLKSSDPRSAVTFRPDLPRVTAEGIRALGFGNVVKVALLFPTVWWPEGTHYYGLAQAGEPDRGLFTYFLNVHALSDKPVLMTFALGSAADMAEKMSDAAVWEAIRTNLMTIFDSNDDVTVPEEMPHMIRSEWRADPHAKGAYTYCAVGTSKDTISAAFGSAVEGRLFFAGEHTSAAYRGTVHGAFQTGQQAARAVVANSRGAPAADSEEEEDD</sequence>
<reference evidence="9" key="1">
    <citation type="journal article" date="2015" name="PLoS Genet.">
        <title>Genome Sequence and Transcriptome Analyses of Chrysochromulina tobin: Metabolic Tools for Enhanced Algal Fitness in the Prominent Order Prymnesiales (Haptophyceae).</title>
        <authorList>
            <person name="Hovde B.T."/>
            <person name="Deodato C.R."/>
            <person name="Hunsperger H.M."/>
            <person name="Ryken S.A."/>
            <person name="Yost W."/>
            <person name="Jha R.K."/>
            <person name="Patterson J."/>
            <person name="Monnat R.J. Jr."/>
            <person name="Barlow S.B."/>
            <person name="Starkenburg S.R."/>
            <person name="Cattolico R.A."/>
        </authorList>
    </citation>
    <scope>NUCLEOTIDE SEQUENCE</scope>
    <source>
        <strain evidence="9">CCMP291</strain>
    </source>
</reference>
<keyword evidence="5" id="KW-0274">FAD</keyword>
<dbReference type="InterPro" id="IPR036188">
    <property type="entry name" value="FAD/NAD-bd_sf"/>
</dbReference>
<dbReference type="PRINTS" id="PR00757">
    <property type="entry name" value="AMINEOXDASEF"/>
</dbReference>
<organism evidence="8 9">
    <name type="scientific">Chrysochromulina tobinii</name>
    <dbReference type="NCBI Taxonomy" id="1460289"/>
    <lineage>
        <taxon>Eukaryota</taxon>
        <taxon>Haptista</taxon>
        <taxon>Haptophyta</taxon>
        <taxon>Prymnesiophyceae</taxon>
        <taxon>Prymnesiales</taxon>
        <taxon>Chrysochromulinaceae</taxon>
        <taxon>Chrysochromulina</taxon>
    </lineage>
</organism>
<accession>A0A0M0JN91</accession>
<dbReference type="EC" id="1.4.3.-" evidence="5"/>
<dbReference type="Pfam" id="PF01593">
    <property type="entry name" value="Amino_oxidase"/>
    <property type="match status" value="1"/>
</dbReference>
<dbReference type="InterPro" id="IPR050281">
    <property type="entry name" value="Flavin_monoamine_oxidase"/>
</dbReference>
<dbReference type="GO" id="GO:0046592">
    <property type="term" value="F:polyamine oxidase activity"/>
    <property type="evidence" value="ECO:0007669"/>
    <property type="project" value="TreeGrafter"/>
</dbReference>
<dbReference type="InterPro" id="IPR002937">
    <property type="entry name" value="Amino_oxidase"/>
</dbReference>
<evidence type="ECO:0000313" key="8">
    <source>
        <dbReference type="EMBL" id="KOO28044.1"/>
    </source>
</evidence>
<comment type="caution">
    <text evidence="8">The sequence shown here is derived from an EMBL/GenBank/DDBJ whole genome shotgun (WGS) entry which is preliminary data.</text>
</comment>
<dbReference type="EMBL" id="JWZX01002628">
    <property type="protein sequence ID" value="KOO28044.1"/>
    <property type="molecule type" value="Genomic_DNA"/>
</dbReference>
<dbReference type="OrthoDB" id="47106at2759"/>
<feature type="domain" description="Amine oxidase" evidence="7">
    <location>
        <begin position="18"/>
        <end position="483"/>
    </location>
</feature>
<dbReference type="InterPro" id="IPR001613">
    <property type="entry name" value="Flavin_amine_oxidase"/>
</dbReference>
<keyword evidence="9" id="KW-1185">Reference proteome</keyword>
<dbReference type="SUPFAM" id="SSF51905">
    <property type="entry name" value="FAD/NAD(P)-binding domain"/>
    <property type="match status" value="1"/>
</dbReference>
<evidence type="ECO:0000256" key="2">
    <source>
        <dbReference type="ARBA" id="ARBA00005995"/>
    </source>
</evidence>